<reference evidence="2" key="1">
    <citation type="submission" date="2015-09" db="EMBL/GenBank/DDBJ databases">
        <title>Prevalence of NDMs in South Africa.</title>
        <authorList>
            <person name="Osei Sekyere J."/>
            <person name="Govinden U."/>
            <person name="Essack S."/>
            <person name="Haldorsen B."/>
            <person name="Samuelsen O."/>
            <person name="Aasnaes B."/>
            <person name="Sundsfjord A."/>
        </authorList>
    </citation>
    <scope>NUCLEOTIDE SEQUENCE [LARGE SCALE GENOMIC DNA]</scope>
    <source>
        <strain evidence="2">ST62:944112508</strain>
    </source>
</reference>
<protein>
    <submittedName>
        <fullName evidence="1">Mediator of plasmid stability</fullName>
    </submittedName>
</protein>
<dbReference type="InterPro" id="IPR038307">
    <property type="entry name" value="StbB_sf"/>
</dbReference>
<dbReference type="EMBL" id="LJEB01000141">
    <property type="protein sequence ID" value="KPR49274.1"/>
    <property type="molecule type" value="Genomic_DNA"/>
</dbReference>
<dbReference type="RefSeq" id="WP_057064792.1">
    <property type="nucleotide sequence ID" value="NZ_LJEB01000141.1"/>
</dbReference>
<organism evidence="1 2">
    <name type="scientific">Citrobacter freundii</name>
    <dbReference type="NCBI Taxonomy" id="546"/>
    <lineage>
        <taxon>Bacteria</taxon>
        <taxon>Pseudomonadati</taxon>
        <taxon>Pseudomonadota</taxon>
        <taxon>Gammaproteobacteria</taxon>
        <taxon>Enterobacterales</taxon>
        <taxon>Enterobacteriaceae</taxon>
        <taxon>Citrobacter</taxon>
        <taxon>Citrobacter freundii complex</taxon>
    </lineage>
</organism>
<reference evidence="1 2" key="2">
    <citation type="journal article" date="2017" name="PLoS ONE">
        <title>Genomic and phenotypic characterisation of fluoroquinolone resistance mechanisms in Enterobacteriaceae in Durban, South Africa.</title>
        <authorList>
            <person name="Osei Sekyere J."/>
            <person name="Amoako D.G."/>
        </authorList>
    </citation>
    <scope>NUCLEOTIDE SEQUENCE [LARGE SCALE GENOMIC DNA]</scope>
    <source>
        <strain evidence="1 2">ST62:944112508</strain>
    </source>
</reference>
<dbReference type="Proteomes" id="UP000050520">
    <property type="component" value="Unassembled WGS sequence"/>
</dbReference>
<dbReference type="InterPro" id="IPR019720">
    <property type="entry name" value="Plasmid_stability_protein_StbB"/>
</dbReference>
<proteinExistence type="predicted"/>
<accession>A0AA40NFT5</accession>
<dbReference type="AlphaFoldDB" id="A0AA40NFT5"/>
<evidence type="ECO:0000313" key="1">
    <source>
        <dbReference type="EMBL" id="KPR49274.1"/>
    </source>
</evidence>
<dbReference type="Gene3D" id="6.10.290.20">
    <property type="match status" value="2"/>
</dbReference>
<sequence length="223" mass="23798">MPDGQYSFYLHSDDRTDIAAMATISTISQPLRGEFIRTAATAGAVVYRVDARLPALIPVFFAGQLSAVRLCAVMALVSGAWSSLTGLPDEPESGEATLPVSPEAEYQRRRYTLTLQNGRSGERVESVLTEASSRLRGDLLRSLIITGLALHTTAPELPRLLASMPVPPTSVSELQALVQQMAGTADVSRAVAAVPDMPATSAVPVSGSDTREIKKNMRRAFGD</sequence>
<comment type="caution">
    <text evidence="1">The sequence shown here is derived from an EMBL/GenBank/DDBJ whole genome shotgun (WGS) entry which is preliminary data.</text>
</comment>
<name>A0AA40NFT5_CITFR</name>
<evidence type="ECO:0000313" key="2">
    <source>
        <dbReference type="Proteomes" id="UP000050520"/>
    </source>
</evidence>
<dbReference type="Pfam" id="PF10784">
    <property type="entry name" value="Plasmid_stab_B"/>
    <property type="match status" value="2"/>
</dbReference>
<gene>
    <name evidence="1" type="ORF">AN672_24555</name>
</gene>